<accession>A0A1T5HNU7</accession>
<reference evidence="2" key="1">
    <citation type="submission" date="2017-02" db="EMBL/GenBank/DDBJ databases">
        <authorList>
            <person name="Varghese N."/>
            <person name="Submissions S."/>
        </authorList>
    </citation>
    <scope>NUCLEOTIDE SEQUENCE [LARGE SCALE GENOMIC DNA]</scope>
    <source>
        <strain evidence="2">DSM 24412</strain>
    </source>
</reference>
<gene>
    <name evidence="1" type="ORF">SAMN03080601_02559</name>
</gene>
<name>A0A1T5HNU7_9BACT</name>
<dbReference type="EMBL" id="FUYV01000015">
    <property type="protein sequence ID" value="SKC22349.1"/>
    <property type="molecule type" value="Genomic_DNA"/>
</dbReference>
<dbReference type="AlphaFoldDB" id="A0A1T5HNU7"/>
<evidence type="ECO:0000313" key="1">
    <source>
        <dbReference type="EMBL" id="SKC22349.1"/>
    </source>
</evidence>
<keyword evidence="2" id="KW-1185">Reference proteome</keyword>
<organism evidence="1 2">
    <name type="scientific">Alkalitalea saponilacus</name>
    <dbReference type="NCBI Taxonomy" id="889453"/>
    <lineage>
        <taxon>Bacteria</taxon>
        <taxon>Pseudomonadati</taxon>
        <taxon>Bacteroidota</taxon>
        <taxon>Bacteroidia</taxon>
        <taxon>Marinilabiliales</taxon>
        <taxon>Marinilabiliaceae</taxon>
        <taxon>Alkalitalea</taxon>
    </lineage>
</organism>
<proteinExistence type="predicted"/>
<protein>
    <submittedName>
        <fullName evidence="1">Uncharacterized protein</fullName>
    </submittedName>
</protein>
<sequence length="64" mass="7880">MRHYLHVQQNNTNFYEKIFSHSINNIPYSVYSYNCSWDFSLQKSTHNKLRDTVYCRIPNLLYSW</sequence>
<evidence type="ECO:0000313" key="2">
    <source>
        <dbReference type="Proteomes" id="UP000191055"/>
    </source>
</evidence>
<dbReference type="Proteomes" id="UP000191055">
    <property type="component" value="Unassembled WGS sequence"/>
</dbReference>